<gene>
    <name evidence="3" type="ORF">CLV74_102320</name>
</gene>
<sequence length="291" mass="30900">MKATLVVFLALLASTSLAAETSVRPVVRPGTAEASATEAPSAALAVVAEASSQTIKRLRPKARPKSVIDSVERVLPEPTQEQVAEKASKFSLIQSLRPLVRPKDVVKQGERRQAALAKGAICGDPAIQGEAVGAVPSKTNGCGIDSAVRVRSVSGVKLSQASLMDCGTAKALKTWVDKGMKPAVNGKGGGVAKINIMGHYTCRPRNNQKGAKISEHGKGRAIDIGGFTLADGTEFTVLKHWRSKTFGKVLQQMHSKACGPFGTVLGPKANQYHQDHFHFDTARYRSGSYCK</sequence>
<reference evidence="3 4" key="1">
    <citation type="submission" date="2018-03" db="EMBL/GenBank/DDBJ databases">
        <title>Genomic Encyclopedia of Archaeal and Bacterial Type Strains, Phase II (KMG-II): from individual species to whole genera.</title>
        <authorList>
            <person name="Goeker M."/>
        </authorList>
    </citation>
    <scope>NUCLEOTIDE SEQUENCE [LARGE SCALE GENOMIC DNA]</scope>
    <source>
        <strain evidence="3 4">DSM 100212</strain>
    </source>
</reference>
<keyword evidence="1" id="KW-0732">Signal</keyword>
<proteinExistence type="predicted"/>
<evidence type="ECO:0000259" key="2">
    <source>
        <dbReference type="Pfam" id="PF06904"/>
    </source>
</evidence>
<dbReference type="Pfam" id="PF06904">
    <property type="entry name" value="Extensin-like_C"/>
    <property type="match status" value="1"/>
</dbReference>
<accession>A0A2T0X0H9</accession>
<organism evidence="3 4">
    <name type="scientific">Donghicola tyrosinivorans</name>
    <dbReference type="NCBI Taxonomy" id="1652492"/>
    <lineage>
        <taxon>Bacteria</taxon>
        <taxon>Pseudomonadati</taxon>
        <taxon>Pseudomonadota</taxon>
        <taxon>Alphaproteobacteria</taxon>
        <taxon>Rhodobacterales</taxon>
        <taxon>Roseobacteraceae</taxon>
        <taxon>Donghicola</taxon>
    </lineage>
</organism>
<comment type="caution">
    <text evidence="3">The sequence shown here is derived from an EMBL/GenBank/DDBJ whole genome shotgun (WGS) entry which is preliminary data.</text>
</comment>
<keyword evidence="4" id="KW-1185">Reference proteome</keyword>
<evidence type="ECO:0000313" key="4">
    <source>
        <dbReference type="Proteomes" id="UP000238392"/>
    </source>
</evidence>
<dbReference type="Proteomes" id="UP000238392">
    <property type="component" value="Unassembled WGS sequence"/>
</dbReference>
<feature type="domain" description="Extensin-like C-terminal" evidence="2">
    <location>
        <begin position="137"/>
        <end position="291"/>
    </location>
</feature>
<name>A0A2T0X0H9_9RHOB</name>
<dbReference type="InterPro" id="IPR009683">
    <property type="entry name" value="Extensin-like_C"/>
</dbReference>
<feature type="signal peptide" evidence="1">
    <location>
        <begin position="1"/>
        <end position="18"/>
    </location>
</feature>
<dbReference type="EMBL" id="PVTQ01000002">
    <property type="protein sequence ID" value="PRY92405.1"/>
    <property type="molecule type" value="Genomic_DNA"/>
</dbReference>
<protein>
    <submittedName>
        <fullName evidence="3">Extensin-like protein</fullName>
    </submittedName>
</protein>
<dbReference type="RefSeq" id="WP_245888455.1">
    <property type="nucleotide sequence ID" value="NZ_PVTQ01000002.1"/>
</dbReference>
<evidence type="ECO:0000313" key="3">
    <source>
        <dbReference type="EMBL" id="PRY92405.1"/>
    </source>
</evidence>
<evidence type="ECO:0000256" key="1">
    <source>
        <dbReference type="SAM" id="SignalP"/>
    </source>
</evidence>
<dbReference type="AlphaFoldDB" id="A0A2T0X0H9"/>
<feature type="chain" id="PRO_5015543505" evidence="1">
    <location>
        <begin position="19"/>
        <end position="291"/>
    </location>
</feature>